<dbReference type="AlphaFoldDB" id="A0A0L9TUW6"/>
<dbReference type="STRING" id="3914.A0A0L9TUW6"/>
<evidence type="ECO:0000313" key="2">
    <source>
        <dbReference type="Proteomes" id="UP000053144"/>
    </source>
</evidence>
<dbReference type="Gramene" id="KOM34197">
    <property type="protein sequence ID" value="KOM34197"/>
    <property type="gene ID" value="LR48_Vigan02g034700"/>
</dbReference>
<dbReference type="Proteomes" id="UP000053144">
    <property type="component" value="Chromosome 2"/>
</dbReference>
<gene>
    <name evidence="1" type="ORF">LR48_Vigan02g034700</name>
</gene>
<reference evidence="2" key="1">
    <citation type="journal article" date="2015" name="Proc. Natl. Acad. Sci. U.S.A.">
        <title>Genome sequencing of adzuki bean (Vigna angularis) provides insight into high starch and low fat accumulation and domestication.</title>
        <authorList>
            <person name="Yang K."/>
            <person name="Tian Z."/>
            <person name="Chen C."/>
            <person name="Luo L."/>
            <person name="Zhao B."/>
            <person name="Wang Z."/>
            <person name="Yu L."/>
            <person name="Li Y."/>
            <person name="Sun Y."/>
            <person name="Li W."/>
            <person name="Chen Y."/>
            <person name="Li Y."/>
            <person name="Zhang Y."/>
            <person name="Ai D."/>
            <person name="Zhao J."/>
            <person name="Shang C."/>
            <person name="Ma Y."/>
            <person name="Wu B."/>
            <person name="Wang M."/>
            <person name="Gao L."/>
            <person name="Sun D."/>
            <person name="Zhang P."/>
            <person name="Guo F."/>
            <person name="Wang W."/>
            <person name="Li Y."/>
            <person name="Wang J."/>
            <person name="Varshney R.K."/>
            <person name="Wang J."/>
            <person name="Ling H.Q."/>
            <person name="Wan P."/>
        </authorList>
    </citation>
    <scope>NUCLEOTIDE SEQUENCE</scope>
    <source>
        <strain evidence="2">cv. Jingnong 6</strain>
    </source>
</reference>
<sequence length="81" mass="9350">MNSLLRTRHQTRIGRTPFRWCLYIVKPLEVSLKLVKKMVCKWVGHHESFRVNQHLLPFNAVDVLMTLGLGVGGLEVSYDES</sequence>
<dbReference type="EMBL" id="CM003372">
    <property type="protein sequence ID" value="KOM34197.1"/>
    <property type="molecule type" value="Genomic_DNA"/>
</dbReference>
<protein>
    <submittedName>
        <fullName evidence="1">Uncharacterized protein</fullName>
    </submittedName>
</protein>
<name>A0A0L9TUW6_PHAAN</name>
<organism evidence="1 2">
    <name type="scientific">Phaseolus angularis</name>
    <name type="common">Azuki bean</name>
    <name type="synonym">Vigna angularis</name>
    <dbReference type="NCBI Taxonomy" id="3914"/>
    <lineage>
        <taxon>Eukaryota</taxon>
        <taxon>Viridiplantae</taxon>
        <taxon>Streptophyta</taxon>
        <taxon>Embryophyta</taxon>
        <taxon>Tracheophyta</taxon>
        <taxon>Spermatophyta</taxon>
        <taxon>Magnoliopsida</taxon>
        <taxon>eudicotyledons</taxon>
        <taxon>Gunneridae</taxon>
        <taxon>Pentapetalae</taxon>
        <taxon>rosids</taxon>
        <taxon>fabids</taxon>
        <taxon>Fabales</taxon>
        <taxon>Fabaceae</taxon>
        <taxon>Papilionoideae</taxon>
        <taxon>50 kb inversion clade</taxon>
        <taxon>NPAAA clade</taxon>
        <taxon>indigoferoid/millettioid clade</taxon>
        <taxon>Phaseoleae</taxon>
        <taxon>Vigna</taxon>
    </lineage>
</organism>
<accession>A0A0L9TUW6</accession>
<evidence type="ECO:0000313" key="1">
    <source>
        <dbReference type="EMBL" id="KOM34197.1"/>
    </source>
</evidence>
<proteinExistence type="predicted"/>